<evidence type="ECO:0000313" key="3">
    <source>
        <dbReference type="Proteomes" id="UP000481153"/>
    </source>
</evidence>
<dbReference type="Proteomes" id="UP000481153">
    <property type="component" value="Unassembled WGS sequence"/>
</dbReference>
<protein>
    <submittedName>
        <fullName evidence="2">Uncharacterized protein</fullName>
    </submittedName>
</protein>
<proteinExistence type="predicted"/>
<dbReference type="VEuPathDB" id="FungiDB:AeMF1_009669"/>
<feature type="transmembrane region" description="Helical" evidence="1">
    <location>
        <begin position="1501"/>
        <end position="1525"/>
    </location>
</feature>
<feature type="transmembrane region" description="Helical" evidence="1">
    <location>
        <begin position="1350"/>
        <end position="1371"/>
    </location>
</feature>
<evidence type="ECO:0000256" key="1">
    <source>
        <dbReference type="SAM" id="Phobius"/>
    </source>
</evidence>
<name>A0A6G0XHJ7_9STRA</name>
<evidence type="ECO:0000313" key="2">
    <source>
        <dbReference type="EMBL" id="KAF0739787.1"/>
    </source>
</evidence>
<reference evidence="2 3" key="1">
    <citation type="submission" date="2019-07" db="EMBL/GenBank/DDBJ databases">
        <title>Genomics analysis of Aphanomyces spp. identifies a new class of oomycete effector associated with host adaptation.</title>
        <authorList>
            <person name="Gaulin E."/>
        </authorList>
    </citation>
    <scope>NUCLEOTIDE SEQUENCE [LARGE SCALE GENOMIC DNA]</scope>
    <source>
        <strain evidence="2 3">ATCC 201684</strain>
    </source>
</reference>
<comment type="caution">
    <text evidence="2">The sequence shown here is derived from an EMBL/GenBank/DDBJ whole genome shotgun (WGS) entry which is preliminary data.</text>
</comment>
<keyword evidence="1" id="KW-1133">Transmembrane helix</keyword>
<feature type="transmembrane region" description="Helical" evidence="1">
    <location>
        <begin position="489"/>
        <end position="514"/>
    </location>
</feature>
<sequence>MKLPLLPCWLKLGYLYSLVTLGFSIAYVIILTEYTTNDHFWRNFNTTGGYTFLADVVNAKLRLGEHSDLDIFAPAILKDYSTCLDATSAFGDGYNDLSHQHFIRNVFVMTAYCWVDFGHRWEMAHTAKRQLRCTKSQADNAAVHLESLLRNVNQNDLTQSAYGVQINQTVLTAVSTFPGGSAWVVNLLNHDWRSTSDEAAFWRSQSLAHFTIQYQNRFQTGNLNRIDIVSALGITRSMTISSVPYISRSLSLWSTRYINSGWWTDMSKCIGIGATMIRNATNSIEALGRNWDTMYTGTTSTVGGDIVRSYIGPFMNWDTKLVNPPSSLLTAMANFQTQLFNRLRSDSSFSNNFQAITESDIDVVPAKWGSQGMLTCNNILASVVPLATILTSPANLQSLVQDVQNLNLLFIQLASRNTSKLLLTQPIIPNIGDPWSPYGWMTLYDWIDGTREAYTIEGDTGSLTLMSGHSSYLPVASNPLELPRTACTYFRYAAMCLTLVLGLVTLLLLAYTSIKQNQSDGRNFFLINRVVGSVWAGRPLLFLRGITAILVLSTSPATISTVNQVTYFDNVVRHWVVRLILTGESLWVSYVMNDVLLPVTQQYSRMYAPLHSVVAFIAVFILDSITPVQVRGSVAQICYVTAFRRGVVCSGSVIEIGSFHRVLVLFGVHAASLIFSFVIAMAWSWYSHKRYGPQMQNIVHMLIPASSEGYLLSTWGTSWQTDSTICIMSGILPVYSFLFDFKTWTLISRTDSQIRPSDINIEKRIKSEHGKTPKFQRVHVIFGYITLLFMLTQSAMSNDFLWSSFNASTQVFLSNWFNLNLQVMNLADNLQLTPEDYGYLATSTNTSATAILLSPLHANAVQDESNTLRNVIQSLRQSDGCQVPWIMTTYCYVDFGGLWEMAATQKLQDRCKDSKTNGAVYLESILRNVDAQTFTACWGAPLDVGVFSFLKSSNDGKVWLSNTWTQPSRLSLGDEIQYWLKSKITTYNTQWQNYKSLGVTESFAIQNAFGFDYPLTLKYLNGTYQFNVQTSFKMQMPLATVLTTLASNASMISGQSLVRNSSLFAFRNITPEAVLIGGGYLPSPLGQGLAVVRSTLGPFGTVTMKRISSLSGLFQNISYEISRLLSMNMEVQNAFWPLYNLFTINPRPRAWEGVSLGGGDILCDVVVSATTGTAPCVHFSSAGSCAVNGAEYIAGDTKLSTSLLAVNATLNATAVVQMDTRSPASTKVALQTYIPFLKKYLAPERFRVIYAQSQQVKADIWNNYRVSILQFIRRGSTISLSSFRIFEPSEPDFEFYAWAYIFDWAQGVREVVSFQGENGTLTALSTNRPLIETQANPTEIPSNVAYLMSWLLQYITGILVCVGCVVLLYILGLRGQVEAMNIISFSRVGSLVWIGRPLIFVRALTAIGLLSTATLTLTRPLSGLISQLDATSFPWYTVILAAGELNWMVYVVNDIFSVVTRQYTPGYALMSSILVWIASAICFCSVVQVDFQLECQSGTVYIGSALQFFSLWGLVLGLCLVSYILERILRPRGAPATTSSLLLYAAAKHDFNLTKWQYMDSWHMDKASAVLTGLLTVQIRGTHYIFDTKTWRMYTSGASTAEMEKDPLIPRHIRNSLPLGE</sequence>
<dbReference type="EMBL" id="VJMJ01000062">
    <property type="protein sequence ID" value="KAF0739787.1"/>
    <property type="molecule type" value="Genomic_DNA"/>
</dbReference>
<accession>A0A6G0XHJ7</accession>
<keyword evidence="3" id="KW-1185">Reference proteome</keyword>
<keyword evidence="1" id="KW-0812">Transmembrane</keyword>
<feature type="transmembrane region" description="Helical" evidence="1">
    <location>
        <begin position="1468"/>
        <end position="1489"/>
    </location>
</feature>
<keyword evidence="1" id="KW-0472">Membrane</keyword>
<feature type="transmembrane region" description="Helical" evidence="1">
    <location>
        <begin position="535"/>
        <end position="555"/>
    </location>
</feature>
<feature type="transmembrane region" description="Helical" evidence="1">
    <location>
        <begin position="1433"/>
        <end position="1456"/>
    </location>
</feature>
<feature type="transmembrane region" description="Helical" evidence="1">
    <location>
        <begin position="1391"/>
        <end position="1413"/>
    </location>
</feature>
<feature type="transmembrane region" description="Helical" evidence="1">
    <location>
        <begin position="778"/>
        <end position="796"/>
    </location>
</feature>
<organism evidence="2 3">
    <name type="scientific">Aphanomyces euteiches</name>
    <dbReference type="NCBI Taxonomy" id="100861"/>
    <lineage>
        <taxon>Eukaryota</taxon>
        <taxon>Sar</taxon>
        <taxon>Stramenopiles</taxon>
        <taxon>Oomycota</taxon>
        <taxon>Saprolegniomycetes</taxon>
        <taxon>Saprolegniales</taxon>
        <taxon>Verrucalvaceae</taxon>
        <taxon>Aphanomyces</taxon>
    </lineage>
</organism>
<feature type="transmembrane region" description="Helical" evidence="1">
    <location>
        <begin position="662"/>
        <end position="686"/>
    </location>
</feature>
<gene>
    <name evidence="2" type="ORF">Ae201684_004673</name>
</gene>
<feature type="transmembrane region" description="Helical" evidence="1">
    <location>
        <begin position="12"/>
        <end position="30"/>
    </location>
</feature>